<proteinExistence type="predicted"/>
<dbReference type="Gene3D" id="6.10.250.2140">
    <property type="match status" value="1"/>
</dbReference>
<protein>
    <submittedName>
        <fullName evidence="3">Protein</fullName>
    </submittedName>
</protein>
<dbReference type="EMBL" id="NHTF01000003">
    <property type="protein sequence ID" value="OWW57298.1"/>
    <property type="molecule type" value="Genomic_DNA"/>
</dbReference>
<feature type="region of interest" description="Disordered" evidence="1">
    <location>
        <begin position="1"/>
        <end position="23"/>
    </location>
</feature>
<organism evidence="3 5">
    <name type="scientific">Escherichia coli</name>
    <dbReference type="NCBI Taxonomy" id="562"/>
    <lineage>
        <taxon>Bacteria</taxon>
        <taxon>Pseudomonadati</taxon>
        <taxon>Pseudomonadota</taxon>
        <taxon>Gammaproteobacteria</taxon>
        <taxon>Enterobacterales</taxon>
        <taxon>Enterobacteriaceae</taxon>
        <taxon>Escherichia</taxon>
    </lineage>
</organism>
<gene>
    <name evidence="3" type="primary">yfdX_1</name>
    <name evidence="2" type="ORF">CCS08_00585</name>
    <name evidence="3" type="ORF">NCTC9117_01307</name>
</gene>
<dbReference type="RefSeq" id="WP_001315613.1">
    <property type="nucleotide sequence ID" value="NZ_BFYO01000028.1"/>
</dbReference>
<dbReference type="Pfam" id="PF10938">
    <property type="entry name" value="YfdX"/>
    <property type="match status" value="1"/>
</dbReference>
<evidence type="ECO:0000313" key="2">
    <source>
        <dbReference type="EMBL" id="OWW57298.1"/>
    </source>
</evidence>
<reference evidence="3 5" key="2">
    <citation type="submission" date="2018-06" db="EMBL/GenBank/DDBJ databases">
        <authorList>
            <consortium name="Pathogen Informatics"/>
            <person name="Doyle S."/>
        </authorList>
    </citation>
    <scope>NUCLEOTIDE SEQUENCE [LARGE SCALE GENOMIC DNA]</scope>
    <source>
        <strain evidence="3 5">NCTC9117</strain>
    </source>
</reference>
<evidence type="ECO:0000256" key="1">
    <source>
        <dbReference type="SAM" id="MobiDB-lite"/>
    </source>
</evidence>
<dbReference type="InterPro" id="IPR021236">
    <property type="entry name" value="Uncharacterised_YfdX"/>
</dbReference>
<dbReference type="Proteomes" id="UP000254785">
    <property type="component" value="Unassembled WGS sequence"/>
</dbReference>
<evidence type="ECO:0000313" key="5">
    <source>
        <dbReference type="Proteomes" id="UP000254785"/>
    </source>
</evidence>
<dbReference type="AlphaFoldDB" id="A0A376UNM9"/>
<evidence type="ECO:0000313" key="4">
    <source>
        <dbReference type="Proteomes" id="UP000197270"/>
    </source>
</evidence>
<dbReference type="Proteomes" id="UP000197270">
    <property type="component" value="Unassembled WGS sequence"/>
</dbReference>
<feature type="compositionally biased region" description="Polar residues" evidence="1">
    <location>
        <begin position="1"/>
        <end position="21"/>
    </location>
</feature>
<dbReference type="EMBL" id="UGDC01000003">
    <property type="protein sequence ID" value="STJ78761.1"/>
    <property type="molecule type" value="Genomic_DNA"/>
</dbReference>
<accession>A0A376UNM9</accession>
<name>A0A376UNM9_ECOLX</name>
<sequence length="190" mass="20979">MASATSENTSSTKNEAQTVLSERSLKAEQRGMEIMDDMQYARLALFSGDTGAADKLINRAEDLLKSDDKTWETVVRKDKKTPQEGDVYIIINSSLMLSEDFTVTPEKQKAIDEANKKLDKGDKKGAIDVLHLAGIDISETQWLMPLKQTQKKVNSAQKLMSEGKYYEANLALKGAEDGVITDTVSLNEGD</sequence>
<evidence type="ECO:0000313" key="3">
    <source>
        <dbReference type="EMBL" id="STJ78761.1"/>
    </source>
</evidence>
<dbReference type="Gene3D" id="1.20.120.1940">
    <property type="entry name" value="YfdX protein domain"/>
    <property type="match status" value="1"/>
</dbReference>
<reference evidence="2 4" key="1">
    <citation type="submission" date="2017-05" db="EMBL/GenBank/DDBJ databases">
        <title>Sequencing of Escherichia coli that cause persistent and transient Mastitis.</title>
        <authorList>
            <person name="Thacker T.C."/>
            <person name="Lippolis J.D."/>
            <person name="Brunelle B.W."/>
            <person name="Casey T.A."/>
            <person name="Reinhardt T.A."/>
            <person name="Sacco R.E."/>
            <person name="Holman D.B."/>
        </authorList>
    </citation>
    <scope>NUCLEOTIDE SEQUENCE [LARGE SCALE GENOMIC DNA]</scope>
    <source>
        <strain evidence="2 4">ECA-B</strain>
    </source>
</reference>